<evidence type="ECO:0000313" key="5">
    <source>
        <dbReference type="EMBL" id="GIM10992.1"/>
    </source>
</evidence>
<keyword evidence="7" id="KW-1185">Reference proteome</keyword>
<gene>
    <name evidence="4" type="ORF">Vretifemale_13256</name>
    <name evidence="5" type="ORF">Vretimale_14557</name>
</gene>
<protein>
    <submittedName>
        <fullName evidence="5">Uncharacterized protein</fullName>
    </submittedName>
</protein>
<organism evidence="5 6">
    <name type="scientific">Volvox reticuliferus</name>
    <dbReference type="NCBI Taxonomy" id="1737510"/>
    <lineage>
        <taxon>Eukaryota</taxon>
        <taxon>Viridiplantae</taxon>
        <taxon>Chlorophyta</taxon>
        <taxon>core chlorophytes</taxon>
        <taxon>Chlorophyceae</taxon>
        <taxon>CS clade</taxon>
        <taxon>Chlamydomonadales</taxon>
        <taxon>Volvocaceae</taxon>
        <taxon>Volvox</taxon>
    </lineage>
</organism>
<evidence type="ECO:0000256" key="1">
    <source>
        <dbReference type="SAM" id="MobiDB-lite"/>
    </source>
</evidence>
<dbReference type="Proteomes" id="UP000722791">
    <property type="component" value="Unassembled WGS sequence"/>
</dbReference>
<evidence type="ECO:0000256" key="2">
    <source>
        <dbReference type="SAM" id="Phobius"/>
    </source>
</evidence>
<proteinExistence type="predicted"/>
<feature type="region of interest" description="Disordered" evidence="1">
    <location>
        <begin position="51"/>
        <end position="85"/>
    </location>
</feature>
<accession>A0A8J4LVA4</accession>
<name>A0A8J4LVA4_9CHLO</name>
<keyword evidence="2" id="KW-1133">Transmembrane helix</keyword>
<feature type="chain" id="PRO_5035415849" evidence="3">
    <location>
        <begin position="37"/>
        <end position="228"/>
    </location>
</feature>
<dbReference type="AlphaFoldDB" id="A0A8J4LVA4"/>
<evidence type="ECO:0000313" key="6">
    <source>
        <dbReference type="Proteomes" id="UP000722791"/>
    </source>
</evidence>
<keyword evidence="2" id="KW-0472">Membrane</keyword>
<keyword evidence="2" id="KW-0812">Transmembrane</keyword>
<feature type="transmembrane region" description="Helical" evidence="2">
    <location>
        <begin position="124"/>
        <end position="147"/>
    </location>
</feature>
<dbReference type="EMBL" id="BNCP01000030">
    <property type="protein sequence ID" value="GIL84602.1"/>
    <property type="molecule type" value="Genomic_DNA"/>
</dbReference>
<dbReference type="Proteomes" id="UP000747110">
    <property type="component" value="Unassembled WGS sequence"/>
</dbReference>
<evidence type="ECO:0000313" key="4">
    <source>
        <dbReference type="EMBL" id="GIL84602.1"/>
    </source>
</evidence>
<keyword evidence="3" id="KW-0732">Signal</keyword>
<dbReference type="EMBL" id="BNCQ01000036">
    <property type="protein sequence ID" value="GIM10992.1"/>
    <property type="molecule type" value="Genomic_DNA"/>
</dbReference>
<feature type="signal peptide" evidence="3">
    <location>
        <begin position="1"/>
        <end position="36"/>
    </location>
</feature>
<sequence>MSRLPAVFGRLLQNSLAHHLLLLLLLLLVLLQHITPLPVVFDSASPGSAASASHLSRPFNRSRRPPADVGAVAEPSSSSPPPPAAAVDARYLQEARTRSAVSGTTTASSMYSGWNPRGMTLLSAWQLAAAACVYISMCMCACVYTYICMGVGSRCRMMGQLLITPYHARRHASANFASFLSGCERAGWEVGVVQMKTGRSRLRVGALSTDREEGAVRAVMDCFTGRSG</sequence>
<evidence type="ECO:0000256" key="3">
    <source>
        <dbReference type="SAM" id="SignalP"/>
    </source>
</evidence>
<comment type="caution">
    <text evidence="5">The sequence shown here is derived from an EMBL/GenBank/DDBJ whole genome shotgun (WGS) entry which is preliminary data.</text>
</comment>
<evidence type="ECO:0000313" key="7">
    <source>
        <dbReference type="Proteomes" id="UP000747110"/>
    </source>
</evidence>
<reference evidence="5" key="1">
    <citation type="journal article" date="2021" name="Proc. Natl. Acad. Sci. U.S.A.">
        <title>Three genomes in the algal genus Volvox reveal the fate of a haploid sex-determining region after a transition to homothallism.</title>
        <authorList>
            <person name="Yamamoto K."/>
            <person name="Hamaji T."/>
            <person name="Kawai-Toyooka H."/>
            <person name="Matsuzaki R."/>
            <person name="Takahashi F."/>
            <person name="Nishimura Y."/>
            <person name="Kawachi M."/>
            <person name="Noguchi H."/>
            <person name="Minakuchi Y."/>
            <person name="Umen J.G."/>
            <person name="Toyoda A."/>
            <person name="Nozaki H."/>
        </authorList>
    </citation>
    <scope>NUCLEOTIDE SEQUENCE</scope>
    <source>
        <strain evidence="5">NIES-3785</strain>
        <strain evidence="4">NIES-3786</strain>
    </source>
</reference>